<dbReference type="EMBL" id="JACXYU010000002">
    <property type="protein sequence ID" value="MBD3931029.1"/>
    <property type="molecule type" value="Genomic_DNA"/>
</dbReference>
<comment type="caution">
    <text evidence="2">The sequence shown here is derived from an EMBL/GenBank/DDBJ whole genome shotgun (WGS) entry which is preliminary data.</text>
</comment>
<evidence type="ECO:0000256" key="1">
    <source>
        <dbReference type="SAM" id="MobiDB-lite"/>
    </source>
</evidence>
<evidence type="ECO:0000313" key="2">
    <source>
        <dbReference type="EMBL" id="MBD3931029.1"/>
    </source>
</evidence>
<sequence>MPPFPQTPPVTSAPRPVEPPPTTPHPFCACPWCDGRAVAGLPPPEVDDDDFWDDLTDWEEWDASDCPWEDDEWDD</sequence>
<dbReference type="RefSeq" id="WP_191208347.1">
    <property type="nucleotide sequence ID" value="NZ_BAABKL010000023.1"/>
</dbReference>
<protein>
    <submittedName>
        <fullName evidence="2">Uncharacterized protein</fullName>
    </submittedName>
</protein>
<keyword evidence="3" id="KW-1185">Reference proteome</keyword>
<feature type="region of interest" description="Disordered" evidence="1">
    <location>
        <begin position="1"/>
        <end position="24"/>
    </location>
</feature>
<name>A0A927EVX8_9ACTN</name>
<accession>A0A927EVX8</accession>
<dbReference type="Proteomes" id="UP000632289">
    <property type="component" value="Unassembled WGS sequence"/>
</dbReference>
<proteinExistence type="predicted"/>
<dbReference type="AlphaFoldDB" id="A0A927EVX8"/>
<evidence type="ECO:0000313" key="3">
    <source>
        <dbReference type="Proteomes" id="UP000632289"/>
    </source>
</evidence>
<gene>
    <name evidence="2" type="ORF">IF129_05570</name>
</gene>
<organism evidence="2 3">
    <name type="scientific">Streptomyces chumphonensis</name>
    <dbReference type="NCBI Taxonomy" id="1214925"/>
    <lineage>
        <taxon>Bacteria</taxon>
        <taxon>Bacillati</taxon>
        <taxon>Actinomycetota</taxon>
        <taxon>Actinomycetes</taxon>
        <taxon>Kitasatosporales</taxon>
        <taxon>Streptomycetaceae</taxon>
        <taxon>Streptomyces</taxon>
    </lineage>
</organism>
<reference evidence="2" key="1">
    <citation type="submission" date="2020-09" db="EMBL/GenBank/DDBJ databases">
        <title>Secondary metabolite and genome analysis of marine Streptomyces chumphonensis KK1-2T.</title>
        <authorList>
            <person name="Phongsopitanun W."/>
            <person name="Kanchanasin P."/>
            <person name="Pittayakhajonwut P."/>
            <person name="Suwanborirux K."/>
            <person name="Tanasupawat S."/>
        </authorList>
    </citation>
    <scope>NUCLEOTIDE SEQUENCE</scope>
    <source>
        <strain evidence="2">KK1-2</strain>
    </source>
</reference>